<evidence type="ECO:0000313" key="1">
    <source>
        <dbReference type="EMBL" id="DAE00160.1"/>
    </source>
</evidence>
<dbReference type="InterPro" id="IPR010667">
    <property type="entry name" value="Phage_T4_Gp19"/>
</dbReference>
<reference evidence="1" key="1">
    <citation type="journal article" date="2021" name="Proc. Natl. Acad. Sci. U.S.A.">
        <title>A Catalog of Tens of Thousands of Viruses from Human Metagenomes Reveals Hidden Associations with Chronic Diseases.</title>
        <authorList>
            <person name="Tisza M.J."/>
            <person name="Buck C.B."/>
        </authorList>
    </citation>
    <scope>NUCLEOTIDE SEQUENCE</scope>
    <source>
        <strain evidence="1">CtClB2</strain>
    </source>
</reference>
<organism evidence="1">
    <name type="scientific">Ackermannviridae sp. ctClB2</name>
    <dbReference type="NCBI Taxonomy" id="2825752"/>
    <lineage>
        <taxon>Viruses</taxon>
        <taxon>Duplodnaviria</taxon>
        <taxon>Heunggongvirae</taxon>
        <taxon>Uroviricota</taxon>
        <taxon>Caudoviricetes</taxon>
        <taxon>Pantevenvirales</taxon>
        <taxon>Ackermannviridae</taxon>
    </lineage>
</organism>
<name>A0A8S5P0K8_9CAUD</name>
<dbReference type="EMBL" id="BK015300">
    <property type="protein sequence ID" value="DAE00160.1"/>
    <property type="molecule type" value="Genomic_DNA"/>
</dbReference>
<accession>A0A8S5P0K8</accession>
<protein>
    <submittedName>
        <fullName evidence="1">Tail tube protein</fullName>
    </submittedName>
</protein>
<dbReference type="GO" id="GO:0005198">
    <property type="term" value="F:structural molecule activity"/>
    <property type="evidence" value="ECO:0007669"/>
    <property type="project" value="InterPro"/>
</dbReference>
<dbReference type="Pfam" id="PF06841">
    <property type="entry name" value="Phage_T4_gp19"/>
    <property type="match status" value="1"/>
</dbReference>
<sequence>MANFSNPRKKFQWRISFASLKGNEFEFQRVTLPDIELDVVEHGEINSPVKTPGMVHFSNLVCEKLKPNNANDNALRIWIHSIQNAMLGVGLPIDTAKDSATIELVDELGIATEKHTVDGIWPCKINGLELDRMSSDNVIETIEFAVDYYSSPSGTGGII</sequence>
<proteinExistence type="predicted"/>